<dbReference type="InterPro" id="IPR050769">
    <property type="entry name" value="NAT_camello-type"/>
</dbReference>
<evidence type="ECO:0000256" key="1">
    <source>
        <dbReference type="ARBA" id="ARBA00022679"/>
    </source>
</evidence>
<keyword evidence="4" id="KW-1185">Reference proteome</keyword>
<keyword evidence="1 3" id="KW-0808">Transferase</keyword>
<name>A0ABV7U049_9RHOB</name>
<dbReference type="SUPFAM" id="SSF55729">
    <property type="entry name" value="Acyl-CoA N-acyltransferases (Nat)"/>
    <property type="match status" value="1"/>
</dbReference>
<dbReference type="Gene3D" id="3.40.630.30">
    <property type="match status" value="1"/>
</dbReference>
<sequence>MTPGLLAALHGRCFTLPRPWSAAEFAALLDSPHVFLLARPHGFVLGRAAADEAELLTLAVSPDARRRGIARGLVAEFAATSQARGATRAFLEVAADNGPARALYAAAGWRQAGLRRRYYGPDLDAIVMELPLDGRQEGG</sequence>
<proteinExistence type="predicted"/>
<evidence type="ECO:0000313" key="3">
    <source>
        <dbReference type="EMBL" id="MFC3628407.1"/>
    </source>
</evidence>
<dbReference type="PANTHER" id="PTHR13947:SF37">
    <property type="entry name" value="LD18367P"/>
    <property type="match status" value="1"/>
</dbReference>
<dbReference type="InterPro" id="IPR016181">
    <property type="entry name" value="Acyl_CoA_acyltransferase"/>
</dbReference>
<gene>
    <name evidence="3" type="ORF">ACFOM8_03000</name>
</gene>
<dbReference type="Pfam" id="PF00583">
    <property type="entry name" value="Acetyltransf_1"/>
    <property type="match status" value="1"/>
</dbReference>
<dbReference type="PROSITE" id="PS51186">
    <property type="entry name" value="GNAT"/>
    <property type="match status" value="1"/>
</dbReference>
<keyword evidence="3" id="KW-0012">Acyltransferase</keyword>
<evidence type="ECO:0000259" key="2">
    <source>
        <dbReference type="PROSITE" id="PS51186"/>
    </source>
</evidence>
<organism evidence="3 4">
    <name type="scientific">Paracoccus angustae</name>
    <dbReference type="NCBI Taxonomy" id="1671480"/>
    <lineage>
        <taxon>Bacteria</taxon>
        <taxon>Pseudomonadati</taxon>
        <taxon>Pseudomonadota</taxon>
        <taxon>Alphaproteobacteria</taxon>
        <taxon>Rhodobacterales</taxon>
        <taxon>Paracoccaceae</taxon>
        <taxon>Paracoccus</taxon>
    </lineage>
</organism>
<dbReference type="InterPro" id="IPR000182">
    <property type="entry name" value="GNAT_dom"/>
</dbReference>
<dbReference type="EMBL" id="JBHRXY010000002">
    <property type="protein sequence ID" value="MFC3628407.1"/>
    <property type="molecule type" value="Genomic_DNA"/>
</dbReference>
<dbReference type="Proteomes" id="UP001595539">
    <property type="component" value="Unassembled WGS sequence"/>
</dbReference>
<reference evidence="4" key="1">
    <citation type="journal article" date="2019" name="Int. J. Syst. Evol. Microbiol.">
        <title>The Global Catalogue of Microorganisms (GCM) 10K type strain sequencing project: providing services to taxonomists for standard genome sequencing and annotation.</title>
        <authorList>
            <consortium name="The Broad Institute Genomics Platform"/>
            <consortium name="The Broad Institute Genome Sequencing Center for Infectious Disease"/>
            <person name="Wu L."/>
            <person name="Ma J."/>
        </authorList>
    </citation>
    <scope>NUCLEOTIDE SEQUENCE [LARGE SCALE GENOMIC DNA]</scope>
    <source>
        <strain evidence="4">KCTC 42473</strain>
    </source>
</reference>
<dbReference type="GO" id="GO:0016746">
    <property type="term" value="F:acyltransferase activity"/>
    <property type="evidence" value="ECO:0007669"/>
    <property type="project" value="UniProtKB-KW"/>
</dbReference>
<dbReference type="PANTHER" id="PTHR13947">
    <property type="entry name" value="GNAT FAMILY N-ACETYLTRANSFERASE"/>
    <property type="match status" value="1"/>
</dbReference>
<dbReference type="RefSeq" id="WP_377759197.1">
    <property type="nucleotide sequence ID" value="NZ_JBHRXY010000002.1"/>
</dbReference>
<dbReference type="EC" id="2.3.1.-" evidence="3"/>
<evidence type="ECO:0000313" key="4">
    <source>
        <dbReference type="Proteomes" id="UP001595539"/>
    </source>
</evidence>
<comment type="caution">
    <text evidence="3">The sequence shown here is derived from an EMBL/GenBank/DDBJ whole genome shotgun (WGS) entry which is preliminary data.</text>
</comment>
<feature type="domain" description="N-acetyltransferase" evidence="2">
    <location>
        <begin position="1"/>
        <end position="133"/>
    </location>
</feature>
<protein>
    <submittedName>
        <fullName evidence="3">GNAT family N-acetyltransferase</fullName>
        <ecNumber evidence="3">2.3.1.-</ecNumber>
    </submittedName>
</protein>
<dbReference type="CDD" id="cd04301">
    <property type="entry name" value="NAT_SF"/>
    <property type="match status" value="1"/>
</dbReference>
<accession>A0ABV7U049</accession>